<organism evidence="1">
    <name type="scientific">bioreactor metagenome</name>
    <dbReference type="NCBI Taxonomy" id="1076179"/>
    <lineage>
        <taxon>unclassified sequences</taxon>
        <taxon>metagenomes</taxon>
        <taxon>ecological metagenomes</taxon>
    </lineage>
</organism>
<dbReference type="AlphaFoldDB" id="A0A645EP03"/>
<accession>A0A645EP03</accession>
<protein>
    <submittedName>
        <fullName evidence="1">Uncharacterized protein</fullName>
    </submittedName>
</protein>
<proteinExistence type="predicted"/>
<evidence type="ECO:0000313" key="1">
    <source>
        <dbReference type="EMBL" id="MPN03080.1"/>
    </source>
</evidence>
<dbReference type="EMBL" id="VSSQ01049017">
    <property type="protein sequence ID" value="MPN03080.1"/>
    <property type="molecule type" value="Genomic_DNA"/>
</dbReference>
<name>A0A645EP03_9ZZZZ</name>
<sequence>MSSCKGNLKQLGLCVLMYAGDMKEYSVTPANSSTSPWAILNTWNYLTNLKLLDCKGDSTRTPNKNEYGSWYNLYGAWSKPNRSYVFNRVAGFYNSGNYFCAFRFTKQTQLSRIALIFDFEPQYGSQGYYYGYEDPGIGRAYNGNHHSRYCNVLAADGSVGQELSARLCMTGAAYVHPSYTIVTTP</sequence>
<gene>
    <name evidence="1" type="ORF">SDC9_150303</name>
</gene>
<reference evidence="1" key="1">
    <citation type="submission" date="2019-08" db="EMBL/GenBank/DDBJ databases">
        <authorList>
            <person name="Kucharzyk K."/>
            <person name="Murdoch R.W."/>
            <person name="Higgins S."/>
            <person name="Loffler F."/>
        </authorList>
    </citation>
    <scope>NUCLEOTIDE SEQUENCE</scope>
</reference>
<comment type="caution">
    <text evidence="1">The sequence shown here is derived from an EMBL/GenBank/DDBJ whole genome shotgun (WGS) entry which is preliminary data.</text>
</comment>